<feature type="region of interest" description="Disordered" evidence="1">
    <location>
        <begin position="1"/>
        <end position="38"/>
    </location>
</feature>
<accession>A0A914C5U0</accession>
<dbReference type="FunFam" id="2.40.128.20:FF:000019">
    <property type="entry name" value="LiPocalin-Related protein"/>
    <property type="match status" value="1"/>
</dbReference>
<feature type="compositionally biased region" description="Polar residues" evidence="1">
    <location>
        <begin position="16"/>
        <end position="38"/>
    </location>
</feature>
<evidence type="ECO:0000313" key="4">
    <source>
        <dbReference type="WBParaSite" id="ACRNAN_Path_365.g1380.t1"/>
    </source>
</evidence>
<dbReference type="PANTHER" id="PTHR37437:SF1">
    <property type="entry name" value="LIPOCALIN-RELATED PROTEIN"/>
    <property type="match status" value="1"/>
</dbReference>
<dbReference type="Gene3D" id="2.40.128.20">
    <property type="match status" value="1"/>
</dbReference>
<dbReference type="InterPro" id="IPR056868">
    <property type="entry name" value="Lipocalin_dom_nem"/>
</dbReference>
<dbReference type="SUPFAM" id="SSF50814">
    <property type="entry name" value="Lipocalins"/>
    <property type="match status" value="1"/>
</dbReference>
<sequence>MPNFLKTMDPPKTIETPKTTGPTNSQMTQISNQQTMQRLQETSQFTGNPVKMMNSENIQQPQQKVNQQSIQLPPLQQNQQSIHNNQPGISSSVPVLPPGVPTPAVVAQQPVLEQQVNSRQFVPHDLPAIPPPPPVNIPPDVQNQLIKFFGLDSFGIPGLTGNHPNGFAGAVQELRAAGIPVQGLPLEHINGGQPFQAPQNDLLANANPSFRNELNDLVNEARSGGPFHSSGNIPLPDPKPGENGLIGLLSSSIRKLVKDSGVADALSQGIPNVLGTGGTDSGTALEQPASNIDGQSVVEDKESLAKLSDTSSRRSDVRRQQSASQRAVNSLVAALGGGGNGPAHAGLPRVPGIPLLPGGIPRNSQGQIDVVNLIGSITRRISNGTTLADVLPPEQLQTLADNVTDALLPSTPENFDLAKFMGRWFEGINSPRATEQRCVVHHYGGLTQNDKTATFTALKIYREGSEFGQVRYAIGYAFRGGNKDAMLQLHTSENADAQPFWIYKLGPEGTDPFGNKQYEYAVVSNWVKYPVTVLVRDPDTFKSKYEPEVLRWLEDQGFINGFVRAFNLIQPSSYSSCQYADSTFELFGKK</sequence>
<reference evidence="4" key="1">
    <citation type="submission" date="2022-11" db="UniProtKB">
        <authorList>
            <consortium name="WormBaseParasite"/>
        </authorList>
    </citation>
    <scope>IDENTIFICATION</scope>
</reference>
<keyword evidence="3" id="KW-1185">Reference proteome</keyword>
<evidence type="ECO:0000256" key="1">
    <source>
        <dbReference type="SAM" id="MobiDB-lite"/>
    </source>
</evidence>
<name>A0A914C5U0_9BILA</name>
<dbReference type="Pfam" id="PF24976">
    <property type="entry name" value="Lipocalin_10"/>
    <property type="match status" value="1"/>
</dbReference>
<dbReference type="PANTHER" id="PTHR37437">
    <property type="entry name" value="LIPOCALIN-RELATED PROTEIN-RELATED"/>
    <property type="match status" value="1"/>
</dbReference>
<dbReference type="Proteomes" id="UP000887540">
    <property type="component" value="Unplaced"/>
</dbReference>
<evidence type="ECO:0000259" key="2">
    <source>
        <dbReference type="Pfam" id="PF24976"/>
    </source>
</evidence>
<organism evidence="3 4">
    <name type="scientific">Acrobeloides nanus</name>
    <dbReference type="NCBI Taxonomy" id="290746"/>
    <lineage>
        <taxon>Eukaryota</taxon>
        <taxon>Metazoa</taxon>
        <taxon>Ecdysozoa</taxon>
        <taxon>Nematoda</taxon>
        <taxon>Chromadorea</taxon>
        <taxon>Rhabditida</taxon>
        <taxon>Tylenchina</taxon>
        <taxon>Cephalobomorpha</taxon>
        <taxon>Cephaloboidea</taxon>
        <taxon>Cephalobidae</taxon>
        <taxon>Acrobeloides</taxon>
    </lineage>
</organism>
<dbReference type="CDD" id="cd19438">
    <property type="entry name" value="lipocalin_Blc-like"/>
    <property type="match status" value="1"/>
</dbReference>
<dbReference type="InterPro" id="IPR047202">
    <property type="entry name" value="Lipocalin_Blc-like_dom"/>
</dbReference>
<protein>
    <recommendedName>
        <fullName evidence="2">Lipocalin domain-containing protein</fullName>
    </recommendedName>
</protein>
<feature type="region of interest" description="Disordered" evidence="1">
    <location>
        <begin position="268"/>
        <end position="325"/>
    </location>
</feature>
<dbReference type="AlphaFoldDB" id="A0A914C5U0"/>
<feature type="domain" description="Lipocalin" evidence="2">
    <location>
        <begin position="414"/>
        <end position="580"/>
    </location>
</feature>
<feature type="compositionally biased region" description="Polar residues" evidence="1">
    <location>
        <begin position="281"/>
        <end position="294"/>
    </location>
</feature>
<evidence type="ECO:0000313" key="3">
    <source>
        <dbReference type="Proteomes" id="UP000887540"/>
    </source>
</evidence>
<proteinExistence type="predicted"/>
<dbReference type="WBParaSite" id="ACRNAN_Path_365.g1380.t1">
    <property type="protein sequence ID" value="ACRNAN_Path_365.g1380.t1"/>
    <property type="gene ID" value="ACRNAN_Path_365.g1380"/>
</dbReference>
<dbReference type="InterPro" id="IPR012674">
    <property type="entry name" value="Calycin"/>
</dbReference>